<dbReference type="eggNOG" id="ENOG502QWNB">
    <property type="taxonomic scope" value="Eukaryota"/>
</dbReference>
<proteinExistence type="predicted"/>
<dbReference type="GeneID" id="14906075"/>
<keyword evidence="3 5" id="KW-1133">Transmembrane helix</keyword>
<sequence>MKEDQRKLELGYQFRKGEQTLPENVKMFSFMSFYAGVLGSIIGLGGGMILVPKWLELGISPTRTTACSICILFFTSFNSFFQYFLANVYNIEEIIYFFILSVISSQFVCNYILNYVNRNNKHSILILIMIIFMAFSFTYMSIMTFSHAINDLSSLFQYGSLC</sequence>
<dbReference type="InParanoid" id="G0QXU4"/>
<protein>
    <recommendedName>
        <fullName evidence="8">Sulfite exporter TauE/SafE family protein</fullName>
    </recommendedName>
</protein>
<dbReference type="Proteomes" id="UP000008983">
    <property type="component" value="Unassembled WGS sequence"/>
</dbReference>
<dbReference type="PANTHER" id="PTHR14255">
    <property type="entry name" value="CEREBLON"/>
    <property type="match status" value="1"/>
</dbReference>
<feature type="transmembrane region" description="Helical" evidence="5">
    <location>
        <begin position="63"/>
        <end position="82"/>
    </location>
</feature>
<dbReference type="Pfam" id="PF01925">
    <property type="entry name" value="TauE"/>
    <property type="match status" value="1"/>
</dbReference>
<keyword evidence="4 5" id="KW-0472">Membrane</keyword>
<dbReference type="GO" id="GO:0016567">
    <property type="term" value="P:protein ubiquitination"/>
    <property type="evidence" value="ECO:0007669"/>
    <property type="project" value="TreeGrafter"/>
</dbReference>
<dbReference type="RefSeq" id="XP_004031211.1">
    <property type="nucleotide sequence ID" value="XM_004031163.1"/>
</dbReference>
<evidence type="ECO:0000313" key="6">
    <source>
        <dbReference type="EMBL" id="EGR29975.1"/>
    </source>
</evidence>
<name>G0QXU4_ICHMU</name>
<keyword evidence="7" id="KW-1185">Reference proteome</keyword>
<dbReference type="PANTHER" id="PTHR14255:SF3">
    <property type="entry name" value="SULFITE EXPORTER TAUE_SAFE FAMILY PROTEIN 5-RELATED"/>
    <property type="match status" value="1"/>
</dbReference>
<dbReference type="OMA" id="LNHMARR"/>
<evidence type="ECO:0000256" key="5">
    <source>
        <dbReference type="SAM" id="Phobius"/>
    </source>
</evidence>
<reference evidence="6 7" key="1">
    <citation type="submission" date="2011-07" db="EMBL/GenBank/DDBJ databases">
        <authorList>
            <person name="Coyne R."/>
            <person name="Brami D."/>
            <person name="Johnson J."/>
            <person name="Hostetler J."/>
            <person name="Hannick L."/>
            <person name="Clark T."/>
            <person name="Cassidy-Hanley D."/>
            <person name="Inman J."/>
        </authorList>
    </citation>
    <scope>NUCLEOTIDE SEQUENCE [LARGE SCALE GENOMIC DNA]</scope>
    <source>
        <strain evidence="6 7">G5</strain>
    </source>
</reference>
<evidence type="ECO:0000313" key="7">
    <source>
        <dbReference type="Proteomes" id="UP000008983"/>
    </source>
</evidence>
<evidence type="ECO:0000256" key="4">
    <source>
        <dbReference type="ARBA" id="ARBA00023136"/>
    </source>
</evidence>
<evidence type="ECO:0000256" key="2">
    <source>
        <dbReference type="ARBA" id="ARBA00022692"/>
    </source>
</evidence>
<keyword evidence="2 5" id="KW-0812">Transmembrane</keyword>
<feature type="transmembrane region" description="Helical" evidence="5">
    <location>
        <begin position="31"/>
        <end position="51"/>
    </location>
</feature>
<feature type="transmembrane region" description="Helical" evidence="5">
    <location>
        <begin position="125"/>
        <end position="149"/>
    </location>
</feature>
<accession>G0QXU4</accession>
<evidence type="ECO:0000256" key="1">
    <source>
        <dbReference type="ARBA" id="ARBA00004141"/>
    </source>
</evidence>
<dbReference type="STRING" id="857967.G0QXU4"/>
<dbReference type="InterPro" id="IPR002781">
    <property type="entry name" value="TM_pro_TauE-like"/>
</dbReference>
<comment type="subcellular location">
    <subcellularLocation>
        <location evidence="1">Membrane</location>
        <topology evidence="1">Multi-pass membrane protein</topology>
    </subcellularLocation>
</comment>
<dbReference type="GO" id="GO:0016020">
    <property type="term" value="C:membrane"/>
    <property type="evidence" value="ECO:0007669"/>
    <property type="project" value="UniProtKB-SubCell"/>
</dbReference>
<evidence type="ECO:0000256" key="3">
    <source>
        <dbReference type="ARBA" id="ARBA00022989"/>
    </source>
</evidence>
<dbReference type="EMBL" id="GL984088">
    <property type="protein sequence ID" value="EGR29975.1"/>
    <property type="molecule type" value="Genomic_DNA"/>
</dbReference>
<organism evidence="6 7">
    <name type="scientific">Ichthyophthirius multifiliis</name>
    <name type="common">White spot disease agent</name>
    <name type="synonym">Ich</name>
    <dbReference type="NCBI Taxonomy" id="5932"/>
    <lineage>
        <taxon>Eukaryota</taxon>
        <taxon>Sar</taxon>
        <taxon>Alveolata</taxon>
        <taxon>Ciliophora</taxon>
        <taxon>Intramacronucleata</taxon>
        <taxon>Oligohymenophorea</taxon>
        <taxon>Hymenostomatida</taxon>
        <taxon>Ophryoglenina</taxon>
        <taxon>Ichthyophthirius</taxon>
    </lineage>
</organism>
<evidence type="ECO:0008006" key="8">
    <source>
        <dbReference type="Google" id="ProtNLM"/>
    </source>
</evidence>
<feature type="transmembrane region" description="Helical" evidence="5">
    <location>
        <begin position="94"/>
        <end position="113"/>
    </location>
</feature>
<gene>
    <name evidence="6" type="ORF">IMG5_145240</name>
</gene>
<dbReference type="AlphaFoldDB" id="G0QXU4"/>
<dbReference type="GO" id="GO:0031464">
    <property type="term" value="C:Cul4A-RING E3 ubiquitin ligase complex"/>
    <property type="evidence" value="ECO:0007669"/>
    <property type="project" value="TreeGrafter"/>
</dbReference>